<feature type="signal peptide" evidence="2">
    <location>
        <begin position="1"/>
        <end position="21"/>
    </location>
</feature>
<reference evidence="4 5" key="1">
    <citation type="submission" date="2020-02" db="EMBL/GenBank/DDBJ databases">
        <title>Ideonella bacterium strain TBM-1.</title>
        <authorList>
            <person name="Chen W.-M."/>
        </authorList>
    </citation>
    <scope>NUCLEOTIDE SEQUENCE [LARGE SCALE GENOMIC DNA]</scope>
    <source>
        <strain evidence="4 5">TBM-1</strain>
    </source>
</reference>
<evidence type="ECO:0000259" key="3">
    <source>
        <dbReference type="Pfam" id="PF13386"/>
    </source>
</evidence>
<evidence type="ECO:0000313" key="5">
    <source>
        <dbReference type="Proteomes" id="UP000484255"/>
    </source>
</evidence>
<comment type="caution">
    <text evidence="4">The sequence shown here is derived from an EMBL/GenBank/DDBJ whole genome shotgun (WGS) entry which is preliminary data.</text>
</comment>
<feature type="domain" description="Urease accessory protein UreH-like transmembrane" evidence="3">
    <location>
        <begin position="9"/>
        <end position="206"/>
    </location>
</feature>
<dbReference type="EMBL" id="JAAGOH010000023">
    <property type="protein sequence ID" value="NDY92876.1"/>
    <property type="molecule type" value="Genomic_DNA"/>
</dbReference>
<dbReference type="PANTHER" id="PTHR42208">
    <property type="entry name" value="HEAVY METAL TRANSPORTER-RELATED"/>
    <property type="match status" value="1"/>
</dbReference>
<evidence type="ECO:0000256" key="2">
    <source>
        <dbReference type="SAM" id="SignalP"/>
    </source>
</evidence>
<sequence>MSETLILSAFLLGLAGMPHCAAMCGAACTALTASPGARQQGQALVAFHLARMASYATVGAVLAWATSAMPALQSAAPMLRPFWVMLHMAVMVLAGWLLVTGRMPLWMGRLGLRPARDLARTAGEAVVQIVPRAPWRRALAGGALWAGWPCGLLQTALLTAALSATPLGGGLAMAAFALASAPALWLWPWLWRRLGAQASVEVNRWAVRVAGLGLAVGSGFALWHGLWGENGLFC</sequence>
<gene>
    <name evidence="4" type="ORF">G3A44_16915</name>
</gene>
<dbReference type="AlphaFoldDB" id="A0A7C9PIM5"/>
<feature type="transmembrane region" description="Helical" evidence="1">
    <location>
        <begin position="78"/>
        <end position="99"/>
    </location>
</feature>
<keyword evidence="5" id="KW-1185">Reference proteome</keyword>
<dbReference type="RefSeq" id="WP_163458926.1">
    <property type="nucleotide sequence ID" value="NZ_JAAGOH010000023.1"/>
</dbReference>
<keyword evidence="1" id="KW-0472">Membrane</keyword>
<accession>A0A7C9PIM5</accession>
<protein>
    <submittedName>
        <fullName evidence="4">Sulfite exporter TauE/SafE family protein</fullName>
    </submittedName>
</protein>
<name>A0A7C9PIM5_9BURK</name>
<keyword evidence="1" id="KW-0812">Transmembrane</keyword>
<feature type="chain" id="PRO_5028864388" evidence="2">
    <location>
        <begin position="22"/>
        <end position="234"/>
    </location>
</feature>
<keyword evidence="1" id="KW-1133">Transmembrane helix</keyword>
<proteinExistence type="predicted"/>
<dbReference type="InterPro" id="IPR039447">
    <property type="entry name" value="UreH-like_TM_dom"/>
</dbReference>
<feature type="transmembrane region" description="Helical" evidence="1">
    <location>
        <begin position="167"/>
        <end position="190"/>
    </location>
</feature>
<dbReference type="Proteomes" id="UP000484255">
    <property type="component" value="Unassembled WGS sequence"/>
</dbReference>
<dbReference type="PANTHER" id="PTHR42208:SF1">
    <property type="entry name" value="HEAVY METAL TRANSPORTER"/>
    <property type="match status" value="1"/>
</dbReference>
<organism evidence="4 5">
    <name type="scientific">Ideonella livida</name>
    <dbReference type="NCBI Taxonomy" id="2707176"/>
    <lineage>
        <taxon>Bacteria</taxon>
        <taxon>Pseudomonadati</taxon>
        <taxon>Pseudomonadota</taxon>
        <taxon>Betaproteobacteria</taxon>
        <taxon>Burkholderiales</taxon>
        <taxon>Sphaerotilaceae</taxon>
        <taxon>Ideonella</taxon>
    </lineage>
</organism>
<feature type="transmembrane region" description="Helical" evidence="1">
    <location>
        <begin position="202"/>
        <end position="223"/>
    </location>
</feature>
<evidence type="ECO:0000313" key="4">
    <source>
        <dbReference type="EMBL" id="NDY92876.1"/>
    </source>
</evidence>
<feature type="transmembrane region" description="Helical" evidence="1">
    <location>
        <begin position="43"/>
        <end position="66"/>
    </location>
</feature>
<evidence type="ECO:0000256" key="1">
    <source>
        <dbReference type="SAM" id="Phobius"/>
    </source>
</evidence>
<dbReference type="Pfam" id="PF13386">
    <property type="entry name" value="DsbD_2"/>
    <property type="match status" value="1"/>
</dbReference>
<keyword evidence="2" id="KW-0732">Signal</keyword>